<evidence type="ECO:0000256" key="22">
    <source>
        <dbReference type="ARBA" id="ARBA00023221"/>
    </source>
</evidence>
<dbReference type="InterPro" id="IPR014721">
    <property type="entry name" value="Ribsml_uS5_D2-typ_fold_subgr"/>
</dbReference>
<dbReference type="FunFam" id="3.40.640.10:FF:000009">
    <property type="entry name" value="Cystathionine gamma-synthase homolog"/>
    <property type="match status" value="1"/>
</dbReference>
<evidence type="ECO:0000313" key="34">
    <source>
        <dbReference type="EMBL" id="KIM39994.1"/>
    </source>
</evidence>
<keyword evidence="19" id="KW-0443">Lipid metabolism</keyword>
<feature type="domain" description="GHMP kinase C-terminal" evidence="33">
    <location>
        <begin position="734"/>
        <end position="798"/>
    </location>
</feature>
<dbReference type="InterPro" id="IPR013750">
    <property type="entry name" value="GHMP_kinase_C_dom"/>
</dbReference>
<comment type="pathway">
    <text evidence="26">Amino-acid biosynthesis; L-methionine biosynthesis via de novo pathway; L-homocysteine from L-cystathionine: step 1/1.</text>
</comment>
<evidence type="ECO:0000256" key="21">
    <source>
        <dbReference type="ARBA" id="ARBA00023167"/>
    </source>
</evidence>
<dbReference type="PANTHER" id="PTHR11808">
    <property type="entry name" value="TRANS-SULFURATION ENZYME FAMILY MEMBER"/>
    <property type="match status" value="1"/>
</dbReference>
<dbReference type="FunFam" id="3.30.70.890:FF:000003">
    <property type="entry name" value="Mevalonate kinase"/>
    <property type="match status" value="1"/>
</dbReference>
<dbReference type="SUPFAM" id="SSF53383">
    <property type="entry name" value="PLP-dependent transferases"/>
    <property type="match status" value="1"/>
</dbReference>
<dbReference type="InterPro" id="IPR020568">
    <property type="entry name" value="Ribosomal_Su5_D2-typ_SF"/>
</dbReference>
<keyword evidence="16" id="KW-0663">Pyridoxal phosphate</keyword>
<protein>
    <recommendedName>
        <fullName evidence="30">Cystathionine beta-lyase</fullName>
        <ecNumber evidence="5">2.7.1.36</ecNumber>
        <ecNumber evidence="6">4.4.1.13</ecNumber>
    </recommendedName>
    <alternativeName>
        <fullName evidence="27">Cysteine-S-conjugate beta-lyase</fullName>
    </alternativeName>
</protein>
<dbReference type="InterPro" id="IPR015422">
    <property type="entry name" value="PyrdxlP-dep_Trfase_small"/>
</dbReference>
<dbReference type="AlphaFoldDB" id="A0A0C3C704"/>
<dbReference type="PANTHER" id="PTHR11808:SF50">
    <property type="entry name" value="CYSTATHIONINE BETA-LYASE"/>
    <property type="match status" value="1"/>
</dbReference>
<keyword evidence="21" id="KW-0486">Methionine biosynthesis</keyword>
<comment type="catalytic activity">
    <reaction evidence="29">
        <text>an S-substituted L-cysteine + H2O = a thiol + pyruvate + NH4(+)</text>
        <dbReference type="Rhea" id="RHEA:18121"/>
        <dbReference type="ChEBI" id="CHEBI:15361"/>
        <dbReference type="ChEBI" id="CHEBI:15377"/>
        <dbReference type="ChEBI" id="CHEBI:28938"/>
        <dbReference type="ChEBI" id="CHEBI:29256"/>
        <dbReference type="ChEBI" id="CHEBI:58717"/>
        <dbReference type="EC" id="4.4.1.13"/>
    </reaction>
</comment>
<feature type="region of interest" description="Disordered" evidence="31">
    <location>
        <begin position="824"/>
        <end position="884"/>
    </location>
</feature>
<evidence type="ECO:0000259" key="33">
    <source>
        <dbReference type="Pfam" id="PF08544"/>
    </source>
</evidence>
<evidence type="ECO:0000256" key="27">
    <source>
        <dbReference type="ARBA" id="ARBA00047213"/>
    </source>
</evidence>
<dbReference type="FunFam" id="3.90.1150.10:FF:000013">
    <property type="entry name" value="Cystathionine beta-lyase"/>
    <property type="match status" value="1"/>
</dbReference>
<dbReference type="GO" id="GO:0047804">
    <property type="term" value="F:cysteine-S-conjugate beta-lyase activity"/>
    <property type="evidence" value="ECO:0007669"/>
    <property type="project" value="UniProtKB-EC"/>
</dbReference>
<dbReference type="EC" id="4.4.1.13" evidence="6"/>
<dbReference type="PROSITE" id="PS00868">
    <property type="entry name" value="CYS_MET_METAB_PP"/>
    <property type="match status" value="1"/>
</dbReference>
<dbReference type="InterPro" id="IPR015424">
    <property type="entry name" value="PyrdxlP-dep_Trfase"/>
</dbReference>
<evidence type="ECO:0000256" key="18">
    <source>
        <dbReference type="ARBA" id="ARBA00023011"/>
    </source>
</evidence>
<sequence length="906" mass="97711">MAPSVDPRAVGKLPLHDLPTPEPESPLRPRKPYRFSTLCATVENPEMKDQYGSSSVPIYQTSTFKGVGNEYDYSRSGNPTRSHLQHHIAKISSAAHAFTVSSGMAALDVILRLLKPGDEVIAGDDLYGGTNRLLTYIRTHVGVTIHHVDTTNPATLYPFIHPGKTAMVLLESPTNPLLKIADLAKISKEVKERAPNAVIVVDNTMMSPYLQRPLEHGADIVYDSATKYLSGHHDLMAGVVTCNREDLAQKLAFTINAVGNALTPIDSFLLLRGIKTLALRMDRQQSTAQLVAEYLYALGFQVHYPGLPDHPGQEIHARIADGNGAVMSFETGNKELSEKIVGGTRLWGISVSFGCVNSLISMPCVMSHASIDPAVRAARGLPEDLIRLCVGIEDPNDLLDDLERALIDAGAIALDASQNRYVKVPDDDALTLAVQKLNLDASAEEKEWFVSAPGKVILFGEHAVVHGVTAIAASVDLRCYGLATPRHDGKLSIHLQDLDGFYHEWDVESLPWDAVTPIAPGDEHPDELDQRLVDALSDTALNSEMHAPARGATLAFLYLYMILSRHQDRPTFNFTARATLPVGAGLGSSASYSVCAATTSLLAHRRITLPSIPDPSSADHVHVNRWAFVAEKILHGNPSGVDNSVAVFGGALAYTRPGFGKKGGMEGIQGFRSLKFLLTNSKVPRDTKKLVAGVGEKKANEPELVNGILQSIQSISDEARRALADPELPRESMLSALAALMTENHQHLVTLGVSHPSLETIKEKTSSPHGLSTKLTGAGGGGCAVTLIPDDFKDEQLRDLITTLIRENFEPYLTSVGGSGLGILSPYPQHRTRGSGGSHVPRHAPEELGQVTPPDTPMPREPSPGASVDGSEKGPHELDPLRSPFLSKSVAELPVWAAGLGRWLYV</sequence>
<evidence type="ECO:0000256" key="30">
    <source>
        <dbReference type="ARBA" id="ARBA00072331"/>
    </source>
</evidence>
<evidence type="ECO:0000256" key="19">
    <source>
        <dbReference type="ARBA" id="ARBA00023098"/>
    </source>
</evidence>
<evidence type="ECO:0000256" key="15">
    <source>
        <dbReference type="ARBA" id="ARBA00022842"/>
    </source>
</evidence>
<dbReference type="PRINTS" id="PR00959">
    <property type="entry name" value="MEVGALKINASE"/>
</dbReference>
<dbReference type="NCBIfam" id="TIGR01329">
    <property type="entry name" value="cysta_beta_ly_E"/>
    <property type="match status" value="1"/>
</dbReference>
<keyword evidence="15" id="KW-0460">Magnesium</keyword>
<keyword evidence="13" id="KW-0418">Kinase</keyword>
<evidence type="ECO:0000256" key="1">
    <source>
        <dbReference type="ARBA" id="ARBA00001933"/>
    </source>
</evidence>
<dbReference type="Pfam" id="PF01053">
    <property type="entry name" value="Cys_Met_Meta_PP"/>
    <property type="match status" value="1"/>
</dbReference>
<evidence type="ECO:0000256" key="10">
    <source>
        <dbReference type="ARBA" id="ARBA00022679"/>
    </source>
</evidence>
<evidence type="ECO:0000256" key="24">
    <source>
        <dbReference type="ARBA" id="ARBA00029310"/>
    </source>
</evidence>
<dbReference type="Pfam" id="PF08544">
    <property type="entry name" value="GHMP_kinases_C"/>
    <property type="match status" value="1"/>
</dbReference>
<dbReference type="PROSITE" id="PS00627">
    <property type="entry name" value="GHMP_KINASES_ATP"/>
    <property type="match status" value="1"/>
</dbReference>
<keyword evidence="20" id="KW-1207">Sterol metabolism</keyword>
<dbReference type="GO" id="GO:0016126">
    <property type="term" value="P:sterol biosynthetic process"/>
    <property type="evidence" value="ECO:0007669"/>
    <property type="project" value="UniProtKB-KW"/>
</dbReference>
<dbReference type="Proteomes" id="UP000053424">
    <property type="component" value="Unassembled WGS sequence"/>
</dbReference>
<comment type="subcellular location">
    <subcellularLocation>
        <location evidence="2">Cytoplasm</location>
    </subcellularLocation>
</comment>
<comment type="similarity">
    <text evidence="4">Belongs to the trans-sulfuration enzymes family.</text>
</comment>
<dbReference type="EC" id="2.7.1.36" evidence="5"/>
<organism evidence="34 35">
    <name type="scientific">Hebeloma cylindrosporum</name>
    <dbReference type="NCBI Taxonomy" id="76867"/>
    <lineage>
        <taxon>Eukaryota</taxon>
        <taxon>Fungi</taxon>
        <taxon>Dikarya</taxon>
        <taxon>Basidiomycota</taxon>
        <taxon>Agaricomycotina</taxon>
        <taxon>Agaricomycetes</taxon>
        <taxon>Agaricomycetidae</taxon>
        <taxon>Agaricales</taxon>
        <taxon>Agaricineae</taxon>
        <taxon>Hymenogastraceae</taxon>
        <taxon>Hebeloma</taxon>
    </lineage>
</organism>
<dbReference type="InterPro" id="IPR006205">
    <property type="entry name" value="Mev_gal_kin"/>
</dbReference>
<comment type="catalytic activity">
    <reaction evidence="24">
        <text>(R)-mevalonate + ATP = (R)-5-phosphomevalonate + ADP + H(+)</text>
        <dbReference type="Rhea" id="RHEA:17065"/>
        <dbReference type="ChEBI" id="CHEBI:15378"/>
        <dbReference type="ChEBI" id="CHEBI:30616"/>
        <dbReference type="ChEBI" id="CHEBI:36464"/>
        <dbReference type="ChEBI" id="CHEBI:58146"/>
        <dbReference type="ChEBI" id="CHEBI:456216"/>
        <dbReference type="EC" id="2.7.1.36"/>
    </reaction>
    <physiologicalReaction direction="left-to-right" evidence="24">
        <dbReference type="Rhea" id="RHEA:17066"/>
    </physiologicalReaction>
</comment>
<comment type="catalytic activity">
    <reaction evidence="28">
        <text>L,L-cystathionine + H2O = L-homocysteine + pyruvate + NH4(+)</text>
        <dbReference type="Rhea" id="RHEA:13965"/>
        <dbReference type="ChEBI" id="CHEBI:15361"/>
        <dbReference type="ChEBI" id="CHEBI:15377"/>
        <dbReference type="ChEBI" id="CHEBI:28938"/>
        <dbReference type="ChEBI" id="CHEBI:58161"/>
        <dbReference type="ChEBI" id="CHEBI:58199"/>
    </reaction>
</comment>
<keyword evidence="17" id="KW-0752">Steroid biosynthesis</keyword>
<evidence type="ECO:0000313" key="35">
    <source>
        <dbReference type="Proteomes" id="UP000053424"/>
    </source>
</evidence>
<dbReference type="Gene3D" id="3.90.1150.10">
    <property type="entry name" value="Aspartate Aminotransferase, domain 1"/>
    <property type="match status" value="1"/>
</dbReference>
<evidence type="ECO:0000256" key="11">
    <source>
        <dbReference type="ARBA" id="ARBA00022723"/>
    </source>
</evidence>
<evidence type="ECO:0000256" key="26">
    <source>
        <dbReference type="ARBA" id="ARBA00046315"/>
    </source>
</evidence>
<dbReference type="UniPathway" id="UPA00057">
    <property type="reaction ID" value="UER00098"/>
</dbReference>
<evidence type="ECO:0000256" key="13">
    <source>
        <dbReference type="ARBA" id="ARBA00022777"/>
    </source>
</evidence>
<evidence type="ECO:0000256" key="7">
    <source>
        <dbReference type="ARBA" id="ARBA00022490"/>
    </source>
</evidence>
<dbReference type="InterPro" id="IPR015421">
    <property type="entry name" value="PyrdxlP-dep_Trfase_major"/>
</dbReference>
<gene>
    <name evidence="34" type="ORF">M413DRAFT_74338</name>
</gene>
<dbReference type="InterPro" id="IPR006238">
    <property type="entry name" value="Cys_b_lyase_euk"/>
</dbReference>
<evidence type="ECO:0000256" key="31">
    <source>
        <dbReference type="SAM" id="MobiDB-lite"/>
    </source>
</evidence>
<keyword evidence="9" id="KW-0028">Amino-acid biosynthesis</keyword>
<keyword evidence="22" id="KW-0753">Steroid metabolism</keyword>
<evidence type="ECO:0000259" key="32">
    <source>
        <dbReference type="Pfam" id="PF00288"/>
    </source>
</evidence>
<dbReference type="SUPFAM" id="SSF54211">
    <property type="entry name" value="Ribosomal protein S5 domain 2-like"/>
    <property type="match status" value="1"/>
</dbReference>
<evidence type="ECO:0000256" key="28">
    <source>
        <dbReference type="ARBA" id="ARBA00047517"/>
    </source>
</evidence>
<keyword evidence="35" id="KW-1185">Reference proteome</keyword>
<dbReference type="GO" id="GO:0004496">
    <property type="term" value="F:mevalonate kinase activity"/>
    <property type="evidence" value="ECO:0007669"/>
    <property type="project" value="UniProtKB-EC"/>
</dbReference>
<evidence type="ECO:0000256" key="5">
    <source>
        <dbReference type="ARBA" id="ARBA00012103"/>
    </source>
</evidence>
<dbReference type="STRING" id="686832.A0A0C3C704"/>
<dbReference type="GO" id="GO:0071266">
    <property type="term" value="P:'de novo' L-methionine biosynthetic process"/>
    <property type="evidence" value="ECO:0007669"/>
    <property type="project" value="InterPro"/>
</dbReference>
<evidence type="ECO:0000256" key="20">
    <source>
        <dbReference type="ARBA" id="ARBA00023166"/>
    </source>
</evidence>
<evidence type="ECO:0000256" key="6">
    <source>
        <dbReference type="ARBA" id="ARBA00012224"/>
    </source>
</evidence>
<evidence type="ECO:0000256" key="9">
    <source>
        <dbReference type="ARBA" id="ARBA00022605"/>
    </source>
</evidence>
<evidence type="ECO:0000256" key="29">
    <source>
        <dbReference type="ARBA" id="ARBA00047625"/>
    </source>
</evidence>
<dbReference type="GO" id="GO:0019346">
    <property type="term" value="P:transsulfuration"/>
    <property type="evidence" value="ECO:0007669"/>
    <property type="project" value="InterPro"/>
</dbReference>
<keyword evidence="10" id="KW-0808">Transferase</keyword>
<dbReference type="GO" id="GO:0046872">
    <property type="term" value="F:metal ion binding"/>
    <property type="evidence" value="ECO:0007669"/>
    <property type="project" value="UniProtKB-KW"/>
</dbReference>
<keyword evidence="11" id="KW-0479">Metal-binding</keyword>
<evidence type="ECO:0000256" key="14">
    <source>
        <dbReference type="ARBA" id="ARBA00022840"/>
    </source>
</evidence>
<keyword evidence="14" id="KW-0067">ATP-binding</keyword>
<proteinExistence type="inferred from homology"/>
<dbReference type="GO" id="GO:0005524">
    <property type="term" value="F:ATP binding"/>
    <property type="evidence" value="ECO:0007669"/>
    <property type="project" value="UniProtKB-KW"/>
</dbReference>
<evidence type="ECO:0000256" key="8">
    <source>
        <dbReference type="ARBA" id="ARBA00022516"/>
    </source>
</evidence>
<dbReference type="Gene3D" id="3.30.70.890">
    <property type="entry name" value="GHMP kinase, C-terminal domain"/>
    <property type="match status" value="1"/>
</dbReference>
<keyword evidence="18" id="KW-0756">Sterol biosynthesis</keyword>
<reference evidence="35" key="2">
    <citation type="submission" date="2015-01" db="EMBL/GenBank/DDBJ databases">
        <title>Evolutionary Origins and Diversification of the Mycorrhizal Mutualists.</title>
        <authorList>
            <consortium name="DOE Joint Genome Institute"/>
            <consortium name="Mycorrhizal Genomics Consortium"/>
            <person name="Kohler A."/>
            <person name="Kuo A."/>
            <person name="Nagy L.G."/>
            <person name="Floudas D."/>
            <person name="Copeland A."/>
            <person name="Barry K.W."/>
            <person name="Cichocki N."/>
            <person name="Veneault-Fourrey C."/>
            <person name="LaButti K."/>
            <person name="Lindquist E.A."/>
            <person name="Lipzen A."/>
            <person name="Lundell T."/>
            <person name="Morin E."/>
            <person name="Murat C."/>
            <person name="Riley R."/>
            <person name="Ohm R."/>
            <person name="Sun H."/>
            <person name="Tunlid A."/>
            <person name="Henrissat B."/>
            <person name="Grigoriev I.V."/>
            <person name="Hibbett D.S."/>
            <person name="Martin F."/>
        </authorList>
    </citation>
    <scope>NUCLEOTIDE SEQUENCE [LARGE SCALE GENOMIC DNA]</scope>
    <source>
        <strain evidence="35">h7</strain>
    </source>
</reference>
<feature type="domain" description="GHMP kinase N-terminal" evidence="32">
    <location>
        <begin position="567"/>
        <end position="650"/>
    </location>
</feature>
<dbReference type="GO" id="GO:0005737">
    <property type="term" value="C:cytoplasm"/>
    <property type="evidence" value="ECO:0007669"/>
    <property type="project" value="UniProtKB-SubCell"/>
</dbReference>
<keyword evidence="12" id="KW-0547">Nucleotide-binding</keyword>
<dbReference type="GO" id="GO:0030170">
    <property type="term" value="F:pyridoxal phosphate binding"/>
    <property type="evidence" value="ECO:0007669"/>
    <property type="project" value="InterPro"/>
</dbReference>
<keyword evidence="23" id="KW-0456">Lyase</keyword>
<feature type="region of interest" description="Disordered" evidence="31">
    <location>
        <begin position="1"/>
        <end position="31"/>
    </location>
</feature>
<keyword evidence="7" id="KW-0963">Cytoplasm</keyword>
<dbReference type="InterPro" id="IPR006203">
    <property type="entry name" value="GHMP_knse_ATP-bd_CS"/>
</dbReference>
<evidence type="ECO:0000256" key="25">
    <source>
        <dbReference type="ARBA" id="ARBA00029438"/>
    </source>
</evidence>
<dbReference type="InterPro" id="IPR006204">
    <property type="entry name" value="GHMP_kinase_N_dom"/>
</dbReference>
<comment type="pathway">
    <text evidence="25">Isoprenoid biosynthesis; isopentenyl diphosphate biosynthesis via mevalonate pathway; isopentenyl diphosphate from (R)-mevalonate: step 1/3.</text>
</comment>
<keyword evidence="8" id="KW-0444">Lipid biosynthesis</keyword>
<evidence type="ECO:0000256" key="3">
    <source>
        <dbReference type="ARBA" id="ARBA00006495"/>
    </source>
</evidence>
<evidence type="ECO:0000256" key="16">
    <source>
        <dbReference type="ARBA" id="ARBA00022898"/>
    </source>
</evidence>
<dbReference type="InterPro" id="IPR000277">
    <property type="entry name" value="Cys/Met-Metab_PyrdxlP-dep_enz"/>
</dbReference>
<accession>A0A0C3C704</accession>
<evidence type="ECO:0000256" key="12">
    <source>
        <dbReference type="ARBA" id="ARBA00022741"/>
    </source>
</evidence>
<dbReference type="InterPro" id="IPR054542">
    <property type="entry name" value="Cys_met_metab_PP"/>
</dbReference>
<evidence type="ECO:0000256" key="17">
    <source>
        <dbReference type="ARBA" id="ARBA00022955"/>
    </source>
</evidence>
<feature type="compositionally biased region" description="Basic and acidic residues" evidence="31">
    <location>
        <begin position="870"/>
        <end position="880"/>
    </location>
</feature>
<dbReference type="GO" id="GO:0019287">
    <property type="term" value="P:isopentenyl diphosphate biosynthetic process, mevalonate pathway"/>
    <property type="evidence" value="ECO:0007669"/>
    <property type="project" value="UniProtKB-UniPathway"/>
</dbReference>
<comment type="similarity">
    <text evidence="3">Belongs to the GHMP kinase family. Mevalonate kinase subfamily.</text>
</comment>
<evidence type="ECO:0000256" key="23">
    <source>
        <dbReference type="ARBA" id="ARBA00023239"/>
    </source>
</evidence>
<dbReference type="OrthoDB" id="2545919at2759"/>
<dbReference type="HOGENOM" id="CLU_009484_2_0_1"/>
<dbReference type="NCBIfam" id="TIGR00549">
    <property type="entry name" value="mevalon_kin"/>
    <property type="match status" value="1"/>
</dbReference>
<name>A0A0C3C704_HEBCY</name>
<dbReference type="SUPFAM" id="SSF55060">
    <property type="entry name" value="GHMP Kinase, C-terminal domain"/>
    <property type="match status" value="1"/>
</dbReference>
<dbReference type="Gene3D" id="3.30.230.10">
    <property type="match status" value="1"/>
</dbReference>
<evidence type="ECO:0000256" key="2">
    <source>
        <dbReference type="ARBA" id="ARBA00004496"/>
    </source>
</evidence>
<dbReference type="Gene3D" id="3.40.640.10">
    <property type="entry name" value="Type I PLP-dependent aspartate aminotransferase-like (Major domain)"/>
    <property type="match status" value="1"/>
</dbReference>
<evidence type="ECO:0000256" key="4">
    <source>
        <dbReference type="ARBA" id="ARBA00009077"/>
    </source>
</evidence>
<dbReference type="InterPro" id="IPR036554">
    <property type="entry name" value="GHMP_kinase_C_sf"/>
</dbReference>
<dbReference type="EMBL" id="KN831784">
    <property type="protein sequence ID" value="KIM39994.1"/>
    <property type="molecule type" value="Genomic_DNA"/>
</dbReference>
<dbReference type="CDD" id="cd00614">
    <property type="entry name" value="CGS_like"/>
    <property type="match status" value="1"/>
</dbReference>
<reference evidence="34 35" key="1">
    <citation type="submission" date="2014-04" db="EMBL/GenBank/DDBJ databases">
        <authorList>
            <consortium name="DOE Joint Genome Institute"/>
            <person name="Kuo A."/>
            <person name="Gay G."/>
            <person name="Dore J."/>
            <person name="Kohler A."/>
            <person name="Nagy L.G."/>
            <person name="Floudas D."/>
            <person name="Copeland A."/>
            <person name="Barry K.W."/>
            <person name="Cichocki N."/>
            <person name="Veneault-Fourrey C."/>
            <person name="LaButti K."/>
            <person name="Lindquist E.A."/>
            <person name="Lipzen A."/>
            <person name="Lundell T."/>
            <person name="Morin E."/>
            <person name="Murat C."/>
            <person name="Sun H."/>
            <person name="Tunlid A."/>
            <person name="Henrissat B."/>
            <person name="Grigoriev I.V."/>
            <person name="Hibbett D.S."/>
            <person name="Martin F."/>
            <person name="Nordberg H.P."/>
            <person name="Cantor M.N."/>
            <person name="Hua S.X."/>
        </authorList>
    </citation>
    <scope>NUCLEOTIDE SEQUENCE [LARGE SCALE GENOMIC DNA]</scope>
    <source>
        <strain evidence="35">h7</strain>
    </source>
</reference>
<comment type="cofactor">
    <cofactor evidence="1">
        <name>pyridoxal 5'-phosphate</name>
        <dbReference type="ChEBI" id="CHEBI:597326"/>
    </cofactor>
</comment>
<dbReference type="Pfam" id="PF00288">
    <property type="entry name" value="GHMP_kinases_N"/>
    <property type="match status" value="1"/>
</dbReference>